<gene>
    <name evidence="2" type="ORF">ACFSKL_16275</name>
</gene>
<dbReference type="Pfam" id="PF01522">
    <property type="entry name" value="Polysacc_deac_1"/>
    <property type="match status" value="1"/>
</dbReference>
<keyword evidence="3" id="KW-1185">Reference proteome</keyword>
<dbReference type="Gene3D" id="3.20.20.370">
    <property type="entry name" value="Glycoside hydrolase/deacetylase"/>
    <property type="match status" value="1"/>
</dbReference>
<evidence type="ECO:0000259" key="1">
    <source>
        <dbReference type="Pfam" id="PF01522"/>
    </source>
</evidence>
<dbReference type="RefSeq" id="WP_376887393.1">
    <property type="nucleotide sequence ID" value="NZ_JBHUHR010000040.1"/>
</dbReference>
<dbReference type="Proteomes" id="UP001597361">
    <property type="component" value="Unassembled WGS sequence"/>
</dbReference>
<evidence type="ECO:0000313" key="2">
    <source>
        <dbReference type="EMBL" id="MFD2036362.1"/>
    </source>
</evidence>
<reference evidence="3" key="1">
    <citation type="journal article" date="2019" name="Int. J. Syst. Evol. Microbiol.">
        <title>The Global Catalogue of Microorganisms (GCM) 10K type strain sequencing project: providing services to taxonomists for standard genome sequencing and annotation.</title>
        <authorList>
            <consortium name="The Broad Institute Genomics Platform"/>
            <consortium name="The Broad Institute Genome Sequencing Center for Infectious Disease"/>
            <person name="Wu L."/>
            <person name="Ma J."/>
        </authorList>
    </citation>
    <scope>NUCLEOTIDE SEQUENCE [LARGE SCALE GENOMIC DNA]</scope>
    <source>
        <strain evidence="3">CGMCC 1.15180</strain>
    </source>
</reference>
<protein>
    <submittedName>
        <fullName evidence="2">Polysaccharide deacetylase family protein</fullName>
    </submittedName>
</protein>
<evidence type="ECO:0000313" key="3">
    <source>
        <dbReference type="Proteomes" id="UP001597361"/>
    </source>
</evidence>
<dbReference type="CDD" id="cd10929">
    <property type="entry name" value="CE4_u5"/>
    <property type="match status" value="1"/>
</dbReference>
<proteinExistence type="predicted"/>
<dbReference type="EMBL" id="JBHUHR010000040">
    <property type="protein sequence ID" value="MFD2036362.1"/>
    <property type="molecule type" value="Genomic_DNA"/>
</dbReference>
<accession>A0ABW4VNL9</accession>
<comment type="caution">
    <text evidence="2">The sequence shown here is derived from an EMBL/GenBank/DDBJ whole genome shotgun (WGS) entry which is preliminary data.</text>
</comment>
<feature type="domain" description="NodB homology" evidence="1">
    <location>
        <begin position="26"/>
        <end position="182"/>
    </location>
</feature>
<dbReference type="InterPro" id="IPR011330">
    <property type="entry name" value="Glyco_hydro/deAcase_b/a-brl"/>
</dbReference>
<name>A0ABW4VNL9_9BACT</name>
<dbReference type="InterPro" id="IPR002509">
    <property type="entry name" value="NODB_dom"/>
</dbReference>
<sequence>MNHSILTISLDFELLWGVFDKVGGGFDKDYFLRTRQLIPEVLELFQKYGAEATWATVGMLFAENEEEWRSFQPSQKPTYLDRNLSAYHWVKQHGFEPACLFAPEIIKEILDCPGQELGSHTFAHYYTLSKGQTPLQFREDLLAAQRIAHAKFGLELKSLVFPRNHINPLYLESCVEAGFRQVRVNPSSWYWQETQHENLMKKVFRTLDCYINIGNSASYEAGAIVSWGRGLKLMPASRILKPIQRGNGIANSWKIHRVKSEMTHAAKNQEVYHLWWHPHNFAVDQVRALRELETILEHHRFLNEKYGMKSMSMQTFGDFLNK</sequence>
<organism evidence="2 3">
    <name type="scientific">Belliella marina</name>
    <dbReference type="NCBI Taxonomy" id="1644146"/>
    <lineage>
        <taxon>Bacteria</taxon>
        <taxon>Pseudomonadati</taxon>
        <taxon>Bacteroidota</taxon>
        <taxon>Cytophagia</taxon>
        <taxon>Cytophagales</taxon>
        <taxon>Cyclobacteriaceae</taxon>
        <taxon>Belliella</taxon>
    </lineage>
</organism>
<dbReference type="SUPFAM" id="SSF88713">
    <property type="entry name" value="Glycoside hydrolase/deacetylase"/>
    <property type="match status" value="1"/>
</dbReference>